<organism evidence="3">
    <name type="scientific">Homalodisca liturata</name>
    <dbReference type="NCBI Taxonomy" id="320908"/>
    <lineage>
        <taxon>Eukaryota</taxon>
        <taxon>Metazoa</taxon>
        <taxon>Ecdysozoa</taxon>
        <taxon>Arthropoda</taxon>
        <taxon>Hexapoda</taxon>
        <taxon>Insecta</taxon>
        <taxon>Pterygota</taxon>
        <taxon>Neoptera</taxon>
        <taxon>Paraneoptera</taxon>
        <taxon>Hemiptera</taxon>
        <taxon>Auchenorrhyncha</taxon>
        <taxon>Membracoidea</taxon>
        <taxon>Cicadellidae</taxon>
        <taxon>Cicadellinae</taxon>
        <taxon>Proconiini</taxon>
        <taxon>Homalodisca</taxon>
    </lineage>
</organism>
<feature type="region of interest" description="Disordered" evidence="1">
    <location>
        <begin position="401"/>
        <end position="459"/>
    </location>
</feature>
<dbReference type="SMART" id="SM00049">
    <property type="entry name" value="DEP"/>
    <property type="match status" value="1"/>
</dbReference>
<dbReference type="InterPro" id="IPR036390">
    <property type="entry name" value="WH_DNA-bd_sf"/>
</dbReference>
<name>A0A1B6J1T0_9HEMI</name>
<feature type="domain" description="DEP" evidence="2">
    <location>
        <begin position="27"/>
        <end position="107"/>
    </location>
</feature>
<dbReference type="Pfam" id="PF00610">
    <property type="entry name" value="DEP"/>
    <property type="match status" value="1"/>
</dbReference>
<dbReference type="EMBL" id="GECU01014584">
    <property type="protein sequence ID" value="JAS93122.1"/>
    <property type="molecule type" value="Transcribed_RNA"/>
</dbReference>
<protein>
    <recommendedName>
        <fullName evidence="2">DEP domain-containing protein</fullName>
    </recommendedName>
</protein>
<dbReference type="PROSITE" id="PS50186">
    <property type="entry name" value="DEP"/>
    <property type="match status" value="1"/>
</dbReference>
<evidence type="ECO:0000259" key="2">
    <source>
        <dbReference type="PROSITE" id="PS50186"/>
    </source>
</evidence>
<dbReference type="InterPro" id="IPR000591">
    <property type="entry name" value="DEP_dom"/>
</dbReference>
<feature type="compositionally biased region" description="Polar residues" evidence="1">
    <location>
        <begin position="442"/>
        <end position="459"/>
    </location>
</feature>
<dbReference type="Gene3D" id="1.10.10.10">
    <property type="entry name" value="Winged helix-like DNA-binding domain superfamily/Winged helix DNA-binding domain"/>
    <property type="match status" value="1"/>
</dbReference>
<evidence type="ECO:0000256" key="1">
    <source>
        <dbReference type="SAM" id="MobiDB-lite"/>
    </source>
</evidence>
<feature type="compositionally biased region" description="Basic residues" evidence="1">
    <location>
        <begin position="411"/>
        <end position="427"/>
    </location>
</feature>
<feature type="region of interest" description="Disordered" evidence="1">
    <location>
        <begin position="502"/>
        <end position="521"/>
    </location>
</feature>
<evidence type="ECO:0000313" key="3">
    <source>
        <dbReference type="EMBL" id="JAS93122.1"/>
    </source>
</evidence>
<feature type="non-terminal residue" evidence="3">
    <location>
        <position position="521"/>
    </location>
</feature>
<dbReference type="PANTHER" id="PTHR16206:SF4">
    <property type="entry name" value="PROTEIN LET-99"/>
    <property type="match status" value="1"/>
</dbReference>
<accession>A0A1B6J1T0</accession>
<feature type="compositionally biased region" description="Polar residues" evidence="1">
    <location>
        <begin position="511"/>
        <end position="521"/>
    </location>
</feature>
<proteinExistence type="predicted"/>
<dbReference type="SUPFAM" id="SSF46785">
    <property type="entry name" value="Winged helix' DNA-binding domain"/>
    <property type="match status" value="1"/>
</dbReference>
<dbReference type="InterPro" id="IPR036388">
    <property type="entry name" value="WH-like_DNA-bd_sf"/>
</dbReference>
<sequence length="521" mass="60075">MDKPNLKSVRSPPFRATQLWNEVVSILQNGMPTRRHFYRMRYYDNCFTGKEAVDWLSKALANNPRFGKKVTIDGTRQLLQHFLKAGVFHSVKSTYTFKDSGLFEFVNRNLHSSGKEQNCKLPIPRLGLREIDNNSSPGLSRNLNHAKRQKSYLHFPSPCPMDQTSEAFSYRSKGSSSKEEYWKDFIIQRIQSLVPSLSVELLIDTNTLRGDWVMFNVCHEYDVMRRKTELPFWVFTAITSVTRRSQESESEYTTYSGFEKDVYTVVQDYLKHRSSPMVPYYLYELVMYTFNHLHYLDLEMKNRSQEYDSVENLMLSMSDEWNDNNLVNTDDLARTVLPPNSCFETAFTSDEPVTRIIPQSSVDTICLPTQKNSRPSNPSNIMTKSQTNIFKICEESNRLSVLPEKQLSPMSRKRFSNKNKPRRKTEHLRRTQSMAQMDRNMKQNTLPLPTSRQNESGLTSQQSYVNYGLSQSMDDLLVVDDGAGLDFEAAMQSVNCLMKASCGPRSAPFPRSSTESQLSSV</sequence>
<reference evidence="3" key="1">
    <citation type="submission" date="2015-11" db="EMBL/GenBank/DDBJ databases">
        <title>De novo transcriptome assembly of four potential Pierce s Disease insect vectors from Arizona vineyards.</title>
        <authorList>
            <person name="Tassone E.E."/>
        </authorList>
    </citation>
    <scope>NUCLEOTIDE SEQUENCE</scope>
</reference>
<dbReference type="GO" id="GO:0035556">
    <property type="term" value="P:intracellular signal transduction"/>
    <property type="evidence" value="ECO:0007669"/>
    <property type="project" value="InterPro"/>
</dbReference>
<gene>
    <name evidence="3" type="ORF">g.13082</name>
</gene>
<dbReference type="PANTHER" id="PTHR16206">
    <property type="entry name" value="DEP DOMAIN-CONTAINING"/>
    <property type="match status" value="1"/>
</dbReference>
<dbReference type="AlphaFoldDB" id="A0A1B6J1T0"/>